<dbReference type="SUPFAM" id="SSF51735">
    <property type="entry name" value="NAD(P)-binding Rossmann-fold domains"/>
    <property type="match status" value="1"/>
</dbReference>
<dbReference type="GeneID" id="83205485"/>
<sequence length="244" mass="27299">MSFPYKHVLVIGATAGIGRALADRFVQTGLKVTAVGRRQERLRRVREPARKIPAFVESITKKHPDIDLVLLNAGLQRPSDLSKPETVSMDLARTQFEVNFFSVVALTNAFLPFFYKKNSPTALAFTTSNLSYVPGFWVPFYSATKAALSSYALSLRESLRNQNVKVLELSPPAVQTELHDFMGEDTGRKVGMPLDKFTDEALEGFLSGKDQIVIGPFPPAERFLRIVDTQRAAFEDLSKMYRSH</sequence>
<dbReference type="InterPro" id="IPR020904">
    <property type="entry name" value="Sc_DH/Rdtase_CS"/>
</dbReference>
<keyword evidence="3" id="KW-0560">Oxidoreductase</keyword>
<comment type="caution">
    <text evidence="4">The sequence shown here is derived from an EMBL/GenBank/DDBJ whole genome shotgun (WGS) entry which is preliminary data.</text>
</comment>
<evidence type="ECO:0000256" key="3">
    <source>
        <dbReference type="ARBA" id="ARBA00023002"/>
    </source>
</evidence>
<dbReference type="Gene3D" id="3.40.50.720">
    <property type="entry name" value="NAD(P)-binding Rossmann-like Domain"/>
    <property type="match status" value="1"/>
</dbReference>
<keyword evidence="5" id="KW-1185">Reference proteome</keyword>
<dbReference type="OrthoDB" id="37659at2759"/>
<dbReference type="AlphaFoldDB" id="A0A9W9NGW6"/>
<dbReference type="PRINTS" id="PR00081">
    <property type="entry name" value="GDHRDH"/>
</dbReference>
<accession>A0A9W9NGW6</accession>
<evidence type="ECO:0000256" key="2">
    <source>
        <dbReference type="ARBA" id="ARBA00022857"/>
    </source>
</evidence>
<evidence type="ECO:0000256" key="1">
    <source>
        <dbReference type="ARBA" id="ARBA00006484"/>
    </source>
</evidence>
<proteinExistence type="inferred from homology"/>
<keyword evidence="2" id="KW-0521">NADP</keyword>
<gene>
    <name evidence="4" type="ORF">N7468_008886</name>
</gene>
<dbReference type="PROSITE" id="PS00061">
    <property type="entry name" value="ADH_SHORT"/>
    <property type="match status" value="1"/>
</dbReference>
<reference evidence="4" key="1">
    <citation type="submission" date="2022-11" db="EMBL/GenBank/DDBJ databases">
        <authorList>
            <person name="Petersen C."/>
        </authorList>
    </citation>
    <scope>NUCLEOTIDE SEQUENCE</scope>
    <source>
        <strain evidence="4">IBT 19713</strain>
    </source>
</reference>
<protein>
    <submittedName>
        <fullName evidence="4">Short-chain dehydrogenase/oxidoreductase</fullName>
    </submittedName>
</protein>
<name>A0A9W9NGW6_9EURO</name>
<dbReference type="GO" id="GO:0016491">
    <property type="term" value="F:oxidoreductase activity"/>
    <property type="evidence" value="ECO:0007669"/>
    <property type="project" value="UniProtKB-KW"/>
</dbReference>
<dbReference type="RefSeq" id="XP_058326512.1">
    <property type="nucleotide sequence ID" value="XM_058478182.1"/>
</dbReference>
<evidence type="ECO:0000313" key="4">
    <source>
        <dbReference type="EMBL" id="KAJ5219682.1"/>
    </source>
</evidence>
<dbReference type="PANTHER" id="PTHR43669:SF15">
    <property type="entry name" value="OXIDOREDUCTASE, SHORT-CHAIN DEHYDROGENASE_REDUCTASE FAMILY (AFU_ORTHOLOGUE AFUA_1G01330)"/>
    <property type="match status" value="1"/>
</dbReference>
<evidence type="ECO:0000313" key="5">
    <source>
        <dbReference type="Proteomes" id="UP001150941"/>
    </source>
</evidence>
<reference evidence="4" key="2">
    <citation type="journal article" date="2023" name="IMA Fungus">
        <title>Comparative genomic study of the Penicillium genus elucidates a diverse pangenome and 15 lateral gene transfer events.</title>
        <authorList>
            <person name="Petersen C."/>
            <person name="Sorensen T."/>
            <person name="Nielsen M.R."/>
            <person name="Sondergaard T.E."/>
            <person name="Sorensen J.L."/>
            <person name="Fitzpatrick D.A."/>
            <person name="Frisvad J.C."/>
            <person name="Nielsen K.L."/>
        </authorList>
    </citation>
    <scope>NUCLEOTIDE SEQUENCE</scope>
    <source>
        <strain evidence="4">IBT 19713</strain>
    </source>
</reference>
<comment type="similarity">
    <text evidence="1">Belongs to the short-chain dehydrogenases/reductases (SDR) family.</text>
</comment>
<dbReference type="Pfam" id="PF00106">
    <property type="entry name" value="adh_short"/>
    <property type="match status" value="1"/>
</dbReference>
<dbReference type="EMBL" id="JAPQKS010000007">
    <property type="protein sequence ID" value="KAJ5219682.1"/>
    <property type="molecule type" value="Genomic_DNA"/>
</dbReference>
<dbReference type="PANTHER" id="PTHR43669">
    <property type="entry name" value="5-KETO-D-GLUCONATE 5-REDUCTASE"/>
    <property type="match status" value="1"/>
</dbReference>
<dbReference type="InterPro" id="IPR036291">
    <property type="entry name" value="NAD(P)-bd_dom_sf"/>
</dbReference>
<organism evidence="4 5">
    <name type="scientific">Penicillium chermesinum</name>
    <dbReference type="NCBI Taxonomy" id="63820"/>
    <lineage>
        <taxon>Eukaryota</taxon>
        <taxon>Fungi</taxon>
        <taxon>Dikarya</taxon>
        <taxon>Ascomycota</taxon>
        <taxon>Pezizomycotina</taxon>
        <taxon>Eurotiomycetes</taxon>
        <taxon>Eurotiomycetidae</taxon>
        <taxon>Eurotiales</taxon>
        <taxon>Aspergillaceae</taxon>
        <taxon>Penicillium</taxon>
    </lineage>
</organism>
<dbReference type="Proteomes" id="UP001150941">
    <property type="component" value="Unassembled WGS sequence"/>
</dbReference>
<dbReference type="InterPro" id="IPR002347">
    <property type="entry name" value="SDR_fam"/>
</dbReference>